<name>Q4KPD4_9VIRU</name>
<dbReference type="EMBL" id="AY950802">
    <property type="protein sequence ID" value="AAY24979.1"/>
    <property type="molecule type" value="Genomic_DNA"/>
</dbReference>
<protein>
    <submittedName>
        <fullName evidence="2">ORF 53</fullName>
    </submittedName>
</protein>
<dbReference type="KEGG" id="vg:5177002"/>
<keyword evidence="3" id="KW-1185">Reference proteome</keyword>
<reference evidence="2 3" key="1">
    <citation type="journal article" date="2005" name="J. Virol.">
        <title>Constituents of SH1, a novel lipid-containing virus infecting the halophilic euryarchaeon Haloarcula hispanica.</title>
        <authorList>
            <person name="Bamford D.H."/>
            <person name="Ravantti J.J."/>
            <person name="Ronnholm G."/>
            <person name="Laurinavicius S."/>
            <person name="Kukkaro P."/>
            <person name="Dyall-Smith M."/>
            <person name="Somerharju P."/>
            <person name="Kalkkinen N."/>
            <person name="Bamford J.K."/>
        </authorList>
    </citation>
    <scope>NUCLEOTIDE SEQUENCE</scope>
</reference>
<feature type="compositionally biased region" description="Acidic residues" evidence="1">
    <location>
        <begin position="106"/>
        <end position="116"/>
    </location>
</feature>
<feature type="region of interest" description="Disordered" evidence="1">
    <location>
        <begin position="1"/>
        <end position="26"/>
    </location>
</feature>
<evidence type="ECO:0000256" key="1">
    <source>
        <dbReference type="SAM" id="MobiDB-lite"/>
    </source>
</evidence>
<feature type="region of interest" description="Disordered" evidence="1">
    <location>
        <begin position="93"/>
        <end position="116"/>
    </location>
</feature>
<organism evidence="2 3">
    <name type="scientific">Haloarcula hispanica SH1 virus</name>
    <dbReference type="NCBI Taxonomy" id="326574"/>
    <lineage>
        <taxon>Viruses</taxon>
        <taxon>Singelaviria</taxon>
        <taxon>Helvetiavirae</taxon>
        <taxon>Dividoviricota</taxon>
        <taxon>Laserviricetes</taxon>
        <taxon>Halopanivirales</taxon>
        <taxon>Sphaerolipoviridae</taxon>
        <taxon>Alphasphaerolipovirus</taxon>
        <taxon>Alphasphaerolipovirus serpentinense</taxon>
    </lineage>
</organism>
<dbReference type="OrthoDB" id="34225at10239"/>
<dbReference type="RefSeq" id="YP_271910.1">
    <property type="nucleotide sequence ID" value="NC_007217.1"/>
</dbReference>
<dbReference type="GeneID" id="5177002"/>
<accession>Q4KPD4</accession>
<sequence length="116" mass="12899">MTDDDAPGETPGTTDDSTDDLDHLRDDVRRSARRTLDRECPEDDCDATEHALFQQYPAVLTTGAWGKYLNPVYRCQGCETAHTLLCYETDQDADRPEWGAYPPEQADSEAGEGLDA</sequence>
<evidence type="ECO:0000313" key="3">
    <source>
        <dbReference type="Proteomes" id="UP000001469"/>
    </source>
</evidence>
<dbReference type="Proteomes" id="UP000001469">
    <property type="component" value="Segment"/>
</dbReference>
<evidence type="ECO:0000313" key="2">
    <source>
        <dbReference type="EMBL" id="AAY24979.1"/>
    </source>
</evidence>
<proteinExistence type="predicted"/>